<feature type="transmembrane region" description="Helical" evidence="4">
    <location>
        <begin position="12"/>
        <end position="34"/>
    </location>
</feature>
<dbReference type="AlphaFoldDB" id="A0A6N3YWL4"/>
<accession>A0A6N3YWL4</accession>
<reference evidence="6 7" key="1">
    <citation type="submission" date="2019-11" db="EMBL/GenBank/DDBJ databases">
        <title>Using colonization assays and comparative genomics to discover symbiosis behaviors and factors in Vibrio fischeri.</title>
        <authorList>
            <person name="Bongrand C."/>
            <person name="Moriano-Gutierrez S."/>
            <person name="Arevalo P."/>
            <person name="Mcfall-Ngai M."/>
            <person name="Visick K."/>
            <person name="Polz M.F."/>
            <person name="Ruby E.G."/>
        </authorList>
    </citation>
    <scope>NUCLEOTIDE SEQUENCE [LARGE SCALE GENOMIC DNA]</scope>
    <source>
        <strain evidence="7">emors.3.2</strain>
    </source>
</reference>
<evidence type="ECO:0000256" key="2">
    <source>
        <dbReference type="ARBA" id="ARBA00023224"/>
    </source>
</evidence>
<keyword evidence="4" id="KW-0812">Transmembrane</keyword>
<comment type="caution">
    <text evidence="6">The sequence shown here is derived from an EMBL/GenBank/DDBJ whole genome shotgun (WGS) entry which is preliminary data.</text>
</comment>
<dbReference type="PANTHER" id="PTHR32089">
    <property type="entry name" value="METHYL-ACCEPTING CHEMOTAXIS PROTEIN MCPB"/>
    <property type="match status" value="1"/>
</dbReference>
<evidence type="ECO:0000313" key="6">
    <source>
        <dbReference type="EMBL" id="MUK44776.1"/>
    </source>
</evidence>
<feature type="domain" description="Methyl-accepting transducer" evidence="5">
    <location>
        <begin position="128"/>
        <end position="365"/>
    </location>
</feature>
<dbReference type="Gene3D" id="1.10.287.950">
    <property type="entry name" value="Methyl-accepting chemotaxis protein"/>
    <property type="match status" value="1"/>
</dbReference>
<dbReference type="EMBL" id="WOBO01000005">
    <property type="protein sequence ID" value="MUK44776.1"/>
    <property type="molecule type" value="Genomic_DNA"/>
</dbReference>
<dbReference type="Proteomes" id="UP000435323">
    <property type="component" value="Unassembled WGS sequence"/>
</dbReference>
<dbReference type="GO" id="GO:0006935">
    <property type="term" value="P:chemotaxis"/>
    <property type="evidence" value="ECO:0007669"/>
    <property type="project" value="UniProtKB-ARBA"/>
</dbReference>
<gene>
    <name evidence="6" type="ORF">GNP77_05215</name>
</gene>
<dbReference type="SUPFAM" id="SSF58104">
    <property type="entry name" value="Methyl-accepting chemotaxis protein (MCP) signaling domain"/>
    <property type="match status" value="1"/>
</dbReference>
<protein>
    <recommendedName>
        <fullName evidence="5">Methyl-accepting transducer domain-containing protein</fullName>
    </recommendedName>
</protein>
<dbReference type="InterPro" id="IPR004089">
    <property type="entry name" value="MCPsignal_dom"/>
</dbReference>
<name>A0A6N3YWL4_ALIFS</name>
<keyword evidence="4" id="KW-0472">Membrane</keyword>
<dbReference type="SMART" id="SM00283">
    <property type="entry name" value="MA"/>
    <property type="match status" value="1"/>
</dbReference>
<keyword evidence="2 3" id="KW-0807">Transducer</keyword>
<dbReference type="PROSITE" id="PS50111">
    <property type="entry name" value="CHEMOTAXIS_TRANSDUC_2"/>
    <property type="match status" value="1"/>
</dbReference>
<sequence length="401" mass="44129">MNFFSVKNKLLILSLTSVIGVSLLIGLMVAGQFIDVPDDIRIVTDTVLISLLITSGLMSIILFFSISPALSALERHLEMLINFDLNEGPICDWIDKGRFVKHEFGSIAEKLKLFRISIHQLIGNITNTNNLIHEKTEQFTNLAVTLNDTSVDQESQLTLIVTASDEMNSSISSVAVSSESLVGQSQEALELTEEAKVLVEESMKSVQEANSIIETCGTAIRKLKSENERINSVISMISSIADQTNLLALNAAIEAARAGESGRGFAVVADEVRVLAQKTQQSTSEINTIVDTINMETEHVFNMMESQILVAINDCVDKSVKVVESIDYVNDQVGKMRDSNILVSTATEEQATVINDVNVNINEIYLMNKSSSDIISQVNEDTIVIKEMTVELESDLYKFKI</sequence>
<dbReference type="RefSeq" id="WP_155657407.1">
    <property type="nucleotide sequence ID" value="NZ_WOBO01000005.1"/>
</dbReference>
<evidence type="ECO:0000256" key="1">
    <source>
        <dbReference type="ARBA" id="ARBA00004370"/>
    </source>
</evidence>
<evidence type="ECO:0000256" key="4">
    <source>
        <dbReference type="SAM" id="Phobius"/>
    </source>
</evidence>
<dbReference type="GO" id="GO:0016020">
    <property type="term" value="C:membrane"/>
    <property type="evidence" value="ECO:0007669"/>
    <property type="project" value="UniProtKB-SubCell"/>
</dbReference>
<dbReference type="PANTHER" id="PTHR32089:SF112">
    <property type="entry name" value="LYSOZYME-LIKE PROTEIN-RELATED"/>
    <property type="match status" value="1"/>
</dbReference>
<dbReference type="GO" id="GO:0007165">
    <property type="term" value="P:signal transduction"/>
    <property type="evidence" value="ECO:0007669"/>
    <property type="project" value="UniProtKB-KW"/>
</dbReference>
<organism evidence="6 7">
    <name type="scientific">Aliivibrio fischeri</name>
    <name type="common">Vibrio fischeri</name>
    <dbReference type="NCBI Taxonomy" id="668"/>
    <lineage>
        <taxon>Bacteria</taxon>
        <taxon>Pseudomonadati</taxon>
        <taxon>Pseudomonadota</taxon>
        <taxon>Gammaproteobacteria</taxon>
        <taxon>Vibrionales</taxon>
        <taxon>Vibrionaceae</taxon>
        <taxon>Aliivibrio</taxon>
    </lineage>
</organism>
<feature type="transmembrane region" description="Helical" evidence="4">
    <location>
        <begin position="46"/>
        <end position="70"/>
    </location>
</feature>
<evidence type="ECO:0000313" key="7">
    <source>
        <dbReference type="Proteomes" id="UP000435323"/>
    </source>
</evidence>
<keyword evidence="4" id="KW-1133">Transmembrane helix</keyword>
<evidence type="ECO:0000259" key="5">
    <source>
        <dbReference type="PROSITE" id="PS50111"/>
    </source>
</evidence>
<evidence type="ECO:0000256" key="3">
    <source>
        <dbReference type="PROSITE-ProRule" id="PRU00284"/>
    </source>
</evidence>
<dbReference type="Pfam" id="PF00015">
    <property type="entry name" value="MCPsignal"/>
    <property type="match status" value="1"/>
</dbReference>
<comment type="subcellular location">
    <subcellularLocation>
        <location evidence="1">Membrane</location>
    </subcellularLocation>
</comment>
<proteinExistence type="predicted"/>